<feature type="domain" description="Metallo-beta-lactamase" evidence="1">
    <location>
        <begin position="111"/>
        <end position="183"/>
    </location>
</feature>
<accession>A0A5N6H1E4</accession>
<dbReference type="PANTHER" id="PTHR43546:SF8">
    <property type="entry name" value="METALLO-BETA-LACTAMASE DOMAIN-CONTAINING PROTEIN"/>
    <property type="match status" value="1"/>
</dbReference>
<dbReference type="SUPFAM" id="SSF56281">
    <property type="entry name" value="Metallo-hydrolase/oxidoreductase"/>
    <property type="match status" value="1"/>
</dbReference>
<evidence type="ECO:0000313" key="2">
    <source>
        <dbReference type="EMBL" id="KAB8248342.1"/>
    </source>
</evidence>
<gene>
    <name evidence="2" type="ORF">BDV35DRAFT_347621</name>
</gene>
<proteinExistence type="predicted"/>
<sequence length="391" mass="43206">MSQKCNRLARLVSAGDFRRHGWGKIPACRWGEYDHSQPQVSIVHSRWAAEDAILLHLNPILEVVHFLKSGVSILSYICSETHIKNQYPMKHTTLEWFGATTFRLRIRGVTIFLDTWLDRPSVLPVYLAVDQVTDADYIFISHAHFDHLPGADRIAISTGATVIANGEAINCLRQAGVPEEQLLPVSGGERIPLFTREIRDKAKGNVALRAPGPPGGPVFPVHELAALSVEVWPSLHCLMPSGHPEIIDTGTVYTGAATPFTCTLDITLGMKHGLLRLGELMPVEQQSEGQRSFVEYVSDRKRNVFSHCDGGQLMYNFLVEGKALLWSAHLGGYEGILKDLKPKPDVAILGIAGRANLNGKPFDGSAAEFALQEIQWLGSPSQVIWCLHDER</sequence>
<dbReference type="EMBL" id="ML734580">
    <property type="protein sequence ID" value="KAB8248342.1"/>
    <property type="molecule type" value="Genomic_DNA"/>
</dbReference>
<protein>
    <recommendedName>
        <fullName evidence="1">Metallo-beta-lactamase domain-containing protein</fullName>
    </recommendedName>
</protein>
<dbReference type="InterPro" id="IPR001279">
    <property type="entry name" value="Metallo-B-lactamas"/>
</dbReference>
<dbReference type="Pfam" id="PF12706">
    <property type="entry name" value="Lactamase_B_2"/>
    <property type="match status" value="1"/>
</dbReference>
<dbReference type="InterPro" id="IPR050114">
    <property type="entry name" value="UPF0173_UPF0282_UlaG_hydrolase"/>
</dbReference>
<dbReference type="Proteomes" id="UP000325434">
    <property type="component" value="Unassembled WGS sequence"/>
</dbReference>
<dbReference type="PANTHER" id="PTHR43546">
    <property type="entry name" value="UPF0173 METAL-DEPENDENT HYDROLASE MJ1163-RELATED"/>
    <property type="match status" value="1"/>
</dbReference>
<name>A0A5N6H1E4_ASPFL</name>
<dbReference type="InterPro" id="IPR036866">
    <property type="entry name" value="RibonucZ/Hydroxyglut_hydro"/>
</dbReference>
<reference evidence="2" key="1">
    <citation type="submission" date="2019-04" db="EMBL/GenBank/DDBJ databases">
        <title>Friends and foes A comparative genomics study of 23 Aspergillus species from section Flavi.</title>
        <authorList>
            <consortium name="DOE Joint Genome Institute"/>
            <person name="Kjaerbolling I."/>
            <person name="Vesth T."/>
            <person name="Frisvad J.C."/>
            <person name="Nybo J.L."/>
            <person name="Theobald S."/>
            <person name="Kildgaard S."/>
            <person name="Isbrandt T."/>
            <person name="Kuo A."/>
            <person name="Sato A."/>
            <person name="Lyhne E.K."/>
            <person name="Kogle M.E."/>
            <person name="Wiebenga A."/>
            <person name="Kun R.S."/>
            <person name="Lubbers R.J."/>
            <person name="Makela M.R."/>
            <person name="Barry K."/>
            <person name="Chovatia M."/>
            <person name="Clum A."/>
            <person name="Daum C."/>
            <person name="Haridas S."/>
            <person name="He G."/>
            <person name="LaButti K."/>
            <person name="Lipzen A."/>
            <person name="Mondo S."/>
            <person name="Riley R."/>
            <person name="Salamov A."/>
            <person name="Simmons B.A."/>
            <person name="Magnuson J.K."/>
            <person name="Henrissat B."/>
            <person name="Mortensen U.H."/>
            <person name="Larsen T.O."/>
            <person name="Devries R.P."/>
            <person name="Grigoriev I.V."/>
            <person name="Machida M."/>
            <person name="Baker S.E."/>
            <person name="Andersen M.R."/>
        </authorList>
    </citation>
    <scope>NUCLEOTIDE SEQUENCE [LARGE SCALE GENOMIC DNA]</scope>
    <source>
        <strain evidence="2">CBS 121.62</strain>
    </source>
</reference>
<organism evidence="2">
    <name type="scientific">Aspergillus flavus</name>
    <dbReference type="NCBI Taxonomy" id="5059"/>
    <lineage>
        <taxon>Eukaryota</taxon>
        <taxon>Fungi</taxon>
        <taxon>Dikarya</taxon>
        <taxon>Ascomycota</taxon>
        <taxon>Pezizomycotina</taxon>
        <taxon>Eurotiomycetes</taxon>
        <taxon>Eurotiomycetidae</taxon>
        <taxon>Eurotiales</taxon>
        <taxon>Aspergillaceae</taxon>
        <taxon>Aspergillus</taxon>
        <taxon>Aspergillus subgen. Circumdati</taxon>
    </lineage>
</organism>
<dbReference type="VEuPathDB" id="FungiDB:F9C07_11784"/>
<dbReference type="Gene3D" id="3.60.15.10">
    <property type="entry name" value="Ribonuclease Z/Hydroxyacylglutathione hydrolase-like"/>
    <property type="match status" value="1"/>
</dbReference>
<dbReference type="VEuPathDB" id="FungiDB:AFLA_010294"/>
<evidence type="ECO:0000259" key="1">
    <source>
        <dbReference type="Pfam" id="PF12706"/>
    </source>
</evidence>
<dbReference type="AlphaFoldDB" id="A0A5N6H1E4"/>